<dbReference type="OrthoDB" id="6425109at2759"/>
<comment type="function">
    <text evidence="1">Component of the rigid cuticle of the spider.</text>
</comment>
<dbReference type="EMBL" id="BMAW01090689">
    <property type="protein sequence ID" value="GFS46072.1"/>
    <property type="molecule type" value="Genomic_DNA"/>
</dbReference>
<dbReference type="InterPro" id="IPR031311">
    <property type="entry name" value="CHIT_BIND_RR_consensus"/>
</dbReference>
<organism evidence="4 5">
    <name type="scientific">Nephila pilipes</name>
    <name type="common">Giant wood spider</name>
    <name type="synonym">Nephila maculata</name>
    <dbReference type="NCBI Taxonomy" id="299642"/>
    <lineage>
        <taxon>Eukaryota</taxon>
        <taxon>Metazoa</taxon>
        <taxon>Ecdysozoa</taxon>
        <taxon>Arthropoda</taxon>
        <taxon>Chelicerata</taxon>
        <taxon>Arachnida</taxon>
        <taxon>Araneae</taxon>
        <taxon>Araneomorphae</taxon>
        <taxon>Entelegynae</taxon>
        <taxon>Araneoidea</taxon>
        <taxon>Nephilidae</taxon>
        <taxon>Nephila</taxon>
    </lineage>
</organism>
<dbReference type="Pfam" id="PF00379">
    <property type="entry name" value="Chitin_bind_4"/>
    <property type="match status" value="1"/>
</dbReference>
<keyword evidence="5" id="KW-1185">Reference proteome</keyword>
<reference evidence="4" key="1">
    <citation type="submission" date="2020-08" db="EMBL/GenBank/DDBJ databases">
        <title>Multicomponent nature underlies the extraordinary mechanical properties of spider dragline silk.</title>
        <authorList>
            <person name="Kono N."/>
            <person name="Nakamura H."/>
            <person name="Mori M."/>
            <person name="Yoshida Y."/>
            <person name="Ohtoshi R."/>
            <person name="Malay A.D."/>
            <person name="Moran D.A.P."/>
            <person name="Tomita M."/>
            <person name="Numata K."/>
            <person name="Arakawa K."/>
        </authorList>
    </citation>
    <scope>NUCLEOTIDE SEQUENCE</scope>
</reference>
<gene>
    <name evidence="4" type="primary">NCL1_12350</name>
    <name evidence="4" type="ORF">NPIL_508971</name>
</gene>
<name>A0A8X6II79_NEPPI</name>
<evidence type="ECO:0000313" key="4">
    <source>
        <dbReference type="EMBL" id="GFS46072.1"/>
    </source>
</evidence>
<proteinExistence type="predicted"/>
<dbReference type="GO" id="GO:0008010">
    <property type="term" value="F:structural constituent of chitin-based larval cuticle"/>
    <property type="evidence" value="ECO:0007669"/>
    <property type="project" value="TreeGrafter"/>
</dbReference>
<dbReference type="InterPro" id="IPR000618">
    <property type="entry name" value="Insect_cuticle"/>
</dbReference>
<dbReference type="PRINTS" id="PR00947">
    <property type="entry name" value="CUTICLE"/>
</dbReference>
<dbReference type="PROSITE" id="PS51155">
    <property type="entry name" value="CHIT_BIND_RR_2"/>
    <property type="match status" value="1"/>
</dbReference>
<evidence type="ECO:0000256" key="1">
    <source>
        <dbReference type="ARBA" id="ARBA00002980"/>
    </source>
</evidence>
<evidence type="ECO:0000256" key="3">
    <source>
        <dbReference type="PROSITE-ProRule" id="PRU00497"/>
    </source>
</evidence>
<dbReference type="PANTHER" id="PTHR10380">
    <property type="entry name" value="CUTICLE PROTEIN"/>
    <property type="match status" value="1"/>
</dbReference>
<evidence type="ECO:0000256" key="2">
    <source>
        <dbReference type="ARBA" id="ARBA00022460"/>
    </source>
</evidence>
<evidence type="ECO:0000313" key="5">
    <source>
        <dbReference type="Proteomes" id="UP000887013"/>
    </source>
</evidence>
<dbReference type="GO" id="GO:0062129">
    <property type="term" value="C:chitin-based extracellular matrix"/>
    <property type="evidence" value="ECO:0007669"/>
    <property type="project" value="TreeGrafter"/>
</dbReference>
<accession>A0A8X6II79</accession>
<dbReference type="AlphaFoldDB" id="A0A8X6II79"/>
<dbReference type="PROSITE" id="PS00233">
    <property type="entry name" value="CHIT_BIND_RR_1"/>
    <property type="match status" value="1"/>
</dbReference>
<dbReference type="PANTHER" id="PTHR10380:SF173">
    <property type="entry name" value="CUTICULAR PROTEIN 47EF, ISOFORM C-RELATED"/>
    <property type="match status" value="1"/>
</dbReference>
<keyword evidence="2 3" id="KW-0193">Cuticle</keyword>
<protein>
    <submittedName>
        <fullName evidence="4">Adult-specific rigid cuticular protein 15.5</fullName>
    </submittedName>
</protein>
<dbReference type="InterPro" id="IPR050468">
    <property type="entry name" value="Cuticle_Struct_Prot"/>
</dbReference>
<dbReference type="Proteomes" id="UP000887013">
    <property type="component" value="Unassembled WGS sequence"/>
</dbReference>
<sequence>MSRTVGVFDISKRINCIPWVGIKGVTVSSDVTLVNISTPLYNIIMLAKFVFLSAVLAAVHATGVLVSTGVSTTTRREDGNGNYGFSYEIVDANGASNSRSEIGDAHGNKQGNYHLIDTDGRARRVDYIADKGGFRAVVKTNEPGTAKSAPAAAVIDSPYQGPVAPEVPVAVPVAQPAPVVVQPVAHPAPVIQEPIAHPAPVVVTPVAQPAKVIVHPVPNPISSTFTITHTVPVVQQQVVPVVQQQVIAVPTRSIVVNHGLYGFGHPGFRSGIIGYNPLKGYPLIR</sequence>
<comment type="caution">
    <text evidence="4">The sequence shown here is derived from an EMBL/GenBank/DDBJ whole genome shotgun (WGS) entry which is preliminary data.</text>
</comment>